<dbReference type="InterPro" id="IPR009100">
    <property type="entry name" value="AcylCoA_DH/oxidase_NM_dom_sf"/>
</dbReference>
<gene>
    <name evidence="9" type="ORF">CG50_09430</name>
</gene>
<organism evidence="9 10">
    <name type="scientific">Paenirhodobacter enshiensis</name>
    <dbReference type="NCBI Taxonomy" id="1105367"/>
    <lineage>
        <taxon>Bacteria</taxon>
        <taxon>Pseudomonadati</taxon>
        <taxon>Pseudomonadota</taxon>
        <taxon>Alphaproteobacteria</taxon>
        <taxon>Rhodobacterales</taxon>
        <taxon>Rhodobacter group</taxon>
        <taxon>Paenirhodobacter</taxon>
    </lineage>
</organism>
<dbReference type="Pfam" id="PF02770">
    <property type="entry name" value="Acyl-CoA_dh_M"/>
    <property type="match status" value="1"/>
</dbReference>
<dbReference type="PANTHER" id="PTHR42803:SF1">
    <property type="entry name" value="BROAD-SPECIFICITY LINEAR ACYL-COA DEHYDROGENASE FADE5"/>
    <property type="match status" value="1"/>
</dbReference>
<keyword evidence="5" id="KW-0560">Oxidoreductase</keyword>
<dbReference type="RefSeq" id="WP_036639593.1">
    <property type="nucleotide sequence ID" value="NZ_JFZB01000039.1"/>
</dbReference>
<feature type="domain" description="Acyl-CoA dehydrogenase/oxidase C-terminal" evidence="6">
    <location>
        <begin position="269"/>
        <end position="427"/>
    </location>
</feature>
<comment type="cofactor">
    <cofactor evidence="1 5">
        <name>FAD</name>
        <dbReference type="ChEBI" id="CHEBI:57692"/>
    </cofactor>
</comment>
<dbReference type="GO" id="GO:0050660">
    <property type="term" value="F:flavin adenine dinucleotide binding"/>
    <property type="evidence" value="ECO:0007669"/>
    <property type="project" value="InterPro"/>
</dbReference>
<dbReference type="InterPro" id="IPR009075">
    <property type="entry name" value="AcylCo_DH/oxidase_C"/>
</dbReference>
<dbReference type="GO" id="GO:0005886">
    <property type="term" value="C:plasma membrane"/>
    <property type="evidence" value="ECO:0007669"/>
    <property type="project" value="TreeGrafter"/>
</dbReference>
<evidence type="ECO:0000256" key="3">
    <source>
        <dbReference type="ARBA" id="ARBA00022630"/>
    </source>
</evidence>
<dbReference type="SUPFAM" id="SSF47203">
    <property type="entry name" value="Acyl-CoA dehydrogenase C-terminal domain-like"/>
    <property type="match status" value="1"/>
</dbReference>
<dbReference type="SUPFAM" id="SSF56645">
    <property type="entry name" value="Acyl-CoA dehydrogenase NM domain-like"/>
    <property type="match status" value="1"/>
</dbReference>
<dbReference type="Pfam" id="PF02771">
    <property type="entry name" value="Acyl-CoA_dh_N"/>
    <property type="match status" value="1"/>
</dbReference>
<dbReference type="InterPro" id="IPR046373">
    <property type="entry name" value="Acyl-CoA_Oxase/DH_mid-dom_sf"/>
</dbReference>
<evidence type="ECO:0000256" key="2">
    <source>
        <dbReference type="ARBA" id="ARBA00009347"/>
    </source>
</evidence>
<dbReference type="InterPro" id="IPR006091">
    <property type="entry name" value="Acyl-CoA_Oxase/DH_mid-dom"/>
</dbReference>
<keyword evidence="3 5" id="KW-0285">Flavoprotein</keyword>
<dbReference type="InterPro" id="IPR037069">
    <property type="entry name" value="AcylCoA_DH/ox_N_sf"/>
</dbReference>
<comment type="caution">
    <text evidence="9">The sequence shown here is derived from an EMBL/GenBank/DDBJ whole genome shotgun (WGS) entry which is preliminary data.</text>
</comment>
<dbReference type="Gene3D" id="1.20.140.10">
    <property type="entry name" value="Butyryl-CoA Dehydrogenase, subunit A, domain 3"/>
    <property type="match status" value="1"/>
</dbReference>
<dbReference type="AlphaFoldDB" id="A0A086XRI5"/>
<dbReference type="STRING" id="1105367.CG50_09430"/>
<comment type="similarity">
    <text evidence="2 5">Belongs to the acyl-CoA dehydrogenase family.</text>
</comment>
<feature type="domain" description="Acyl-CoA dehydrogenase/oxidase N-terminal" evidence="8">
    <location>
        <begin position="33"/>
        <end position="151"/>
    </location>
</feature>
<evidence type="ECO:0000313" key="10">
    <source>
        <dbReference type="Proteomes" id="UP000028824"/>
    </source>
</evidence>
<dbReference type="InterPro" id="IPR013786">
    <property type="entry name" value="AcylCoA_DH/ox_N"/>
</dbReference>
<accession>A0A086XRI5</accession>
<dbReference type="EMBL" id="JFZB01000039">
    <property type="protein sequence ID" value="KFI24635.1"/>
    <property type="molecule type" value="Genomic_DNA"/>
</dbReference>
<dbReference type="Proteomes" id="UP000028824">
    <property type="component" value="Unassembled WGS sequence"/>
</dbReference>
<evidence type="ECO:0000259" key="7">
    <source>
        <dbReference type="Pfam" id="PF02770"/>
    </source>
</evidence>
<keyword evidence="10" id="KW-1185">Reference proteome</keyword>
<dbReference type="PANTHER" id="PTHR42803">
    <property type="entry name" value="ACYL-COA DEHYDROGENASE"/>
    <property type="match status" value="1"/>
</dbReference>
<dbReference type="Gene3D" id="1.10.540.10">
    <property type="entry name" value="Acyl-CoA dehydrogenase/oxidase, N-terminal domain"/>
    <property type="match status" value="1"/>
</dbReference>
<dbReference type="Gene3D" id="2.40.110.10">
    <property type="entry name" value="Butyryl-CoA Dehydrogenase, subunit A, domain 2"/>
    <property type="match status" value="1"/>
</dbReference>
<dbReference type="GO" id="GO:0016627">
    <property type="term" value="F:oxidoreductase activity, acting on the CH-CH group of donors"/>
    <property type="evidence" value="ECO:0007669"/>
    <property type="project" value="InterPro"/>
</dbReference>
<dbReference type="Pfam" id="PF00441">
    <property type="entry name" value="Acyl-CoA_dh_1"/>
    <property type="match status" value="1"/>
</dbReference>
<evidence type="ECO:0000256" key="1">
    <source>
        <dbReference type="ARBA" id="ARBA00001974"/>
    </source>
</evidence>
<evidence type="ECO:0000313" key="9">
    <source>
        <dbReference type="EMBL" id="KFI24635.1"/>
    </source>
</evidence>
<evidence type="ECO:0000256" key="5">
    <source>
        <dbReference type="RuleBase" id="RU362125"/>
    </source>
</evidence>
<dbReference type="OrthoDB" id="7801364at2"/>
<evidence type="ECO:0000259" key="6">
    <source>
        <dbReference type="Pfam" id="PF00441"/>
    </source>
</evidence>
<sequence>MIPFTAAVDDILFTLGPVAGAGRLPGWDDDLAREVVTQFARLAETAIAPADAPADRDGCRLENGRVAMPAGLGAAYRAFAGQGWPGLTLPEDAGGQESPAALAGALTEIFAGASHALQMVAGLVPGAARTVARFGTPGQCARWLPRLASGEWLATMALTEPGAGSDLSQLRTRARRTETGWQVSGEKIFISGGDQDLTPRIVHLVLARSGGTGSGVKGLSLFLVPSHDEAGTRQPVTVTRIEEKMGLHGSPTCQMLFDEAGAELLGPEGEGLRAMFTMMNHARLDVALQGVAHAGRAGAIAEAYAATRRQGRLPGQDGAVTIDRHPDVRRMLDTIAALTFGNRALCLMTLVEMELAHSPALIEFLTPLCKVSGTAAGVRAANLGLQVLGGYGYLNEYGIEQRLRDARVTTIYEGTNGIHAQALAGRLLRHDGGAAATAFADWLGAGAPGALALWQPVRAAMAAAADPAPAAAAFMRLSIRAALARVWARLAEVAGCAPDPARLRALAARETARAGMELRHLAEETLHDLAS</sequence>
<feature type="domain" description="Acyl-CoA oxidase/dehydrogenase middle" evidence="7">
    <location>
        <begin position="156"/>
        <end position="259"/>
    </location>
</feature>
<dbReference type="eggNOG" id="COG1960">
    <property type="taxonomic scope" value="Bacteria"/>
</dbReference>
<dbReference type="InterPro" id="IPR052166">
    <property type="entry name" value="Diverse_Acyl-CoA_DH"/>
</dbReference>
<dbReference type="InterPro" id="IPR036250">
    <property type="entry name" value="AcylCo_DH-like_C"/>
</dbReference>
<reference evidence="9 10" key="1">
    <citation type="submission" date="2014-03" db="EMBL/GenBank/DDBJ databases">
        <title>Genome of Paenirhodobacter enshiensis DW2-9.</title>
        <authorList>
            <person name="Wang D."/>
            <person name="Wang G."/>
        </authorList>
    </citation>
    <scope>NUCLEOTIDE SEQUENCE [LARGE SCALE GENOMIC DNA]</scope>
    <source>
        <strain evidence="9 10">DW2-9</strain>
    </source>
</reference>
<keyword evidence="4 5" id="KW-0274">FAD</keyword>
<protein>
    <submittedName>
        <fullName evidence="9">Acyl-CoA dehydrogenase</fullName>
    </submittedName>
</protein>
<name>A0A086XRI5_9RHOB</name>
<evidence type="ECO:0000259" key="8">
    <source>
        <dbReference type="Pfam" id="PF02771"/>
    </source>
</evidence>
<proteinExistence type="inferred from homology"/>
<evidence type="ECO:0000256" key="4">
    <source>
        <dbReference type="ARBA" id="ARBA00022827"/>
    </source>
</evidence>